<reference evidence="18 19" key="1">
    <citation type="submission" date="2024-01" db="EMBL/GenBank/DDBJ databases">
        <title>Uliginosibacterium soil sp. nov.</title>
        <authorList>
            <person name="Lv Y."/>
        </authorList>
    </citation>
    <scope>NUCLEOTIDE SEQUENCE [LARGE SCALE GENOMIC DNA]</scope>
    <source>
        <strain evidence="18 19">H3</strain>
    </source>
</reference>
<keyword evidence="6 15" id="KW-0732">Signal</keyword>
<dbReference type="SUPFAM" id="SSF56935">
    <property type="entry name" value="Porins"/>
    <property type="match status" value="1"/>
</dbReference>
<evidence type="ECO:0000256" key="10">
    <source>
        <dbReference type="ARBA" id="ARBA00023136"/>
    </source>
</evidence>
<dbReference type="PANTHER" id="PTHR30069">
    <property type="entry name" value="TONB-DEPENDENT OUTER MEMBRANE RECEPTOR"/>
    <property type="match status" value="1"/>
</dbReference>
<evidence type="ECO:0000256" key="7">
    <source>
        <dbReference type="ARBA" id="ARBA00023065"/>
    </source>
</evidence>
<protein>
    <submittedName>
        <fullName evidence="18">TonB-dependent vitamin B12 receptor</fullName>
    </submittedName>
</protein>
<evidence type="ECO:0000256" key="8">
    <source>
        <dbReference type="ARBA" id="ARBA00023077"/>
    </source>
</evidence>
<dbReference type="EMBL" id="JAYXHS010000001">
    <property type="protein sequence ID" value="MEC5384542.1"/>
    <property type="molecule type" value="Genomic_DNA"/>
</dbReference>
<keyword evidence="9" id="KW-0626">Porin</keyword>
<evidence type="ECO:0000313" key="19">
    <source>
        <dbReference type="Proteomes" id="UP001331561"/>
    </source>
</evidence>
<comment type="subcellular location">
    <subcellularLocation>
        <location evidence="1 13">Cell outer membrane</location>
        <topology evidence="1 13">Multi-pass membrane protein</topology>
    </subcellularLocation>
</comment>
<dbReference type="InterPro" id="IPR039426">
    <property type="entry name" value="TonB-dep_rcpt-like"/>
</dbReference>
<dbReference type="InterPro" id="IPR037066">
    <property type="entry name" value="Plug_dom_sf"/>
</dbReference>
<feature type="signal peptide" evidence="15">
    <location>
        <begin position="1"/>
        <end position="21"/>
    </location>
</feature>
<evidence type="ECO:0000256" key="2">
    <source>
        <dbReference type="ARBA" id="ARBA00009810"/>
    </source>
</evidence>
<dbReference type="RefSeq" id="WP_327597517.1">
    <property type="nucleotide sequence ID" value="NZ_JAYXHS010000001.1"/>
</dbReference>
<evidence type="ECO:0000256" key="3">
    <source>
        <dbReference type="ARBA" id="ARBA00022448"/>
    </source>
</evidence>
<dbReference type="Gene3D" id="2.170.130.10">
    <property type="entry name" value="TonB-dependent receptor, plug domain"/>
    <property type="match status" value="1"/>
</dbReference>
<evidence type="ECO:0000313" key="18">
    <source>
        <dbReference type="EMBL" id="MEC5384542.1"/>
    </source>
</evidence>
<evidence type="ECO:0000256" key="6">
    <source>
        <dbReference type="ARBA" id="ARBA00022729"/>
    </source>
</evidence>
<dbReference type="NCBIfam" id="TIGR01779">
    <property type="entry name" value="TonB-B12"/>
    <property type="match status" value="1"/>
</dbReference>
<comment type="caution">
    <text evidence="18">The sequence shown here is derived from an EMBL/GenBank/DDBJ whole genome shotgun (WGS) entry which is preliminary data.</text>
</comment>
<dbReference type="PANTHER" id="PTHR30069:SF53">
    <property type="entry name" value="COLICIN I RECEPTOR-RELATED"/>
    <property type="match status" value="1"/>
</dbReference>
<dbReference type="Pfam" id="PF07715">
    <property type="entry name" value="Plug"/>
    <property type="match status" value="1"/>
</dbReference>
<dbReference type="CDD" id="cd01347">
    <property type="entry name" value="ligand_gated_channel"/>
    <property type="match status" value="1"/>
</dbReference>
<dbReference type="InterPro" id="IPR036942">
    <property type="entry name" value="Beta-barrel_TonB_sf"/>
</dbReference>
<gene>
    <name evidence="18" type="primary">btuB</name>
    <name evidence="18" type="ORF">VVD49_02345</name>
</gene>
<keyword evidence="7" id="KW-0406">Ion transport</keyword>
<evidence type="ECO:0000256" key="1">
    <source>
        <dbReference type="ARBA" id="ARBA00004571"/>
    </source>
</evidence>
<keyword evidence="3 13" id="KW-0813">Transport</keyword>
<dbReference type="InterPro" id="IPR012910">
    <property type="entry name" value="Plug_dom"/>
</dbReference>
<sequence>MKKYNLLPAALLLGASPVLFAQQQAEPEAPTTVVTANRVARTVDETLAPVTVITRKDIERLQAQSVPDVLRGMPGVTFVNNGGPGKQTSLFVRGTNSDHVLVLIDGFKVGSATSGGASLQDIPIDQVERIELVRGPRASVWGSEAIGGVLQIFTRKGAQAPGFAVTGGSRHTFGASAQAGVGDKDLWAYAGVQRNNTRGINACEGNKSKGCFNDEPDRDGYENTAFNLHAGMRAGEMFSGELIALQADTRNEFDGSSQNITDGRQQLFGGVVNFTPVDAWLSSLRLGQTTDDSRNYLGEVFKSRFTTRRNMATWQNDITIAKGNQIVAGVDLMRDEVLSNTIYSVTKRSNNAVFGQYLLDAGGFNAELSGRYDDNEQFGSHNTGGIAAGYAFSRWFRVSASYATAFKAPTFNQLYFPNYGTPGLNPETSRNRELDLKGEVGNGSWQISMFDNHVDNLIASNPSTFLAENISRAVIRGVELSASQKWGQTSVAANATIQNPEDRSGTATDGNVLARRPRQTARVDVDQDIGAWSVGTSWVGVGERFDDAANKTHLGGYSTWDLRADYRFAKDWRVQVRGENVFDKQYQTAYLYNQPGAGVFLTLRYQPK</sequence>
<evidence type="ECO:0000256" key="4">
    <source>
        <dbReference type="ARBA" id="ARBA00022452"/>
    </source>
</evidence>
<evidence type="ECO:0000259" key="17">
    <source>
        <dbReference type="Pfam" id="PF07715"/>
    </source>
</evidence>
<evidence type="ECO:0000256" key="14">
    <source>
        <dbReference type="RuleBase" id="RU003357"/>
    </source>
</evidence>
<keyword evidence="11 18" id="KW-0675">Receptor</keyword>
<accession>A0ABU6JY01</accession>
<name>A0ABU6JY01_9RHOO</name>
<evidence type="ECO:0000256" key="9">
    <source>
        <dbReference type="ARBA" id="ARBA00023114"/>
    </source>
</evidence>
<feature type="domain" description="TonB-dependent receptor-like beta-barrel" evidence="16">
    <location>
        <begin position="248"/>
        <end position="581"/>
    </location>
</feature>
<evidence type="ECO:0000256" key="15">
    <source>
        <dbReference type="SAM" id="SignalP"/>
    </source>
</evidence>
<proteinExistence type="inferred from homology"/>
<evidence type="ECO:0000256" key="13">
    <source>
        <dbReference type="PROSITE-ProRule" id="PRU01360"/>
    </source>
</evidence>
<dbReference type="InterPro" id="IPR000531">
    <property type="entry name" value="Beta-barrel_TonB"/>
</dbReference>
<keyword evidence="12 13" id="KW-0998">Cell outer membrane</keyword>
<dbReference type="PROSITE" id="PS52016">
    <property type="entry name" value="TONB_DEPENDENT_REC_3"/>
    <property type="match status" value="1"/>
</dbReference>
<feature type="chain" id="PRO_5046433902" evidence="15">
    <location>
        <begin position="22"/>
        <end position="608"/>
    </location>
</feature>
<evidence type="ECO:0000256" key="12">
    <source>
        <dbReference type="ARBA" id="ARBA00023237"/>
    </source>
</evidence>
<dbReference type="Gene3D" id="2.40.170.20">
    <property type="entry name" value="TonB-dependent receptor, beta-barrel domain"/>
    <property type="match status" value="1"/>
</dbReference>
<keyword evidence="8 14" id="KW-0798">TonB box</keyword>
<keyword evidence="4 13" id="KW-1134">Transmembrane beta strand</keyword>
<dbReference type="Pfam" id="PF00593">
    <property type="entry name" value="TonB_dep_Rec_b-barrel"/>
    <property type="match status" value="1"/>
</dbReference>
<organism evidence="18 19">
    <name type="scientific">Uliginosibacterium silvisoli</name>
    <dbReference type="NCBI Taxonomy" id="3114758"/>
    <lineage>
        <taxon>Bacteria</taxon>
        <taxon>Pseudomonadati</taxon>
        <taxon>Pseudomonadota</taxon>
        <taxon>Betaproteobacteria</taxon>
        <taxon>Rhodocyclales</taxon>
        <taxon>Zoogloeaceae</taxon>
        <taxon>Uliginosibacterium</taxon>
    </lineage>
</organism>
<evidence type="ECO:0000256" key="11">
    <source>
        <dbReference type="ARBA" id="ARBA00023170"/>
    </source>
</evidence>
<evidence type="ECO:0000256" key="5">
    <source>
        <dbReference type="ARBA" id="ARBA00022692"/>
    </source>
</evidence>
<feature type="domain" description="TonB-dependent receptor plug" evidence="17">
    <location>
        <begin position="44"/>
        <end position="149"/>
    </location>
</feature>
<dbReference type="InterPro" id="IPR010101">
    <property type="entry name" value="B12_transptr_BtuB"/>
</dbReference>
<comment type="similarity">
    <text evidence="2 13 14">Belongs to the TonB-dependent receptor family.</text>
</comment>
<keyword evidence="19" id="KW-1185">Reference proteome</keyword>
<keyword evidence="10 13" id="KW-0472">Membrane</keyword>
<evidence type="ECO:0000259" key="16">
    <source>
        <dbReference type="Pfam" id="PF00593"/>
    </source>
</evidence>
<keyword evidence="5 13" id="KW-0812">Transmembrane</keyword>
<dbReference type="Proteomes" id="UP001331561">
    <property type="component" value="Unassembled WGS sequence"/>
</dbReference>